<feature type="region of interest" description="Disordered" evidence="4">
    <location>
        <begin position="1"/>
        <end position="52"/>
    </location>
</feature>
<feature type="domain" description="Vps41 beta-propeller" evidence="5">
    <location>
        <begin position="368"/>
        <end position="499"/>
    </location>
</feature>
<evidence type="ECO:0000313" key="7">
    <source>
        <dbReference type="Proteomes" id="UP000019373"/>
    </source>
</evidence>
<dbReference type="Proteomes" id="UP000019373">
    <property type="component" value="Unassembled WGS sequence"/>
</dbReference>
<feature type="region of interest" description="Disordered" evidence="4">
    <location>
        <begin position="544"/>
        <end position="577"/>
    </location>
</feature>
<dbReference type="InterPro" id="IPR011990">
    <property type="entry name" value="TPR-like_helical_dom_sf"/>
</dbReference>
<dbReference type="InterPro" id="IPR057780">
    <property type="entry name" value="Beta-prop_Vps41"/>
</dbReference>
<keyword evidence="7" id="KW-1185">Reference proteome</keyword>
<evidence type="ECO:0000256" key="1">
    <source>
        <dbReference type="ARBA" id="ARBA00022448"/>
    </source>
</evidence>
<dbReference type="GO" id="GO:0009267">
    <property type="term" value="P:cellular response to starvation"/>
    <property type="evidence" value="ECO:0007669"/>
    <property type="project" value="TreeGrafter"/>
</dbReference>
<feature type="region of interest" description="Disordered" evidence="4">
    <location>
        <begin position="1208"/>
        <end position="1244"/>
    </location>
</feature>
<dbReference type="Pfam" id="PF23411">
    <property type="entry name" value="Beta-prop_Vps41"/>
    <property type="match status" value="2"/>
</dbReference>
<feature type="domain" description="Vps41 beta-propeller" evidence="5">
    <location>
        <begin position="168"/>
        <end position="298"/>
    </location>
</feature>
<proteinExistence type="predicted"/>
<evidence type="ECO:0000256" key="4">
    <source>
        <dbReference type="SAM" id="MobiDB-lite"/>
    </source>
</evidence>
<feature type="region of interest" description="Disordered" evidence="4">
    <location>
        <begin position="345"/>
        <end position="365"/>
    </location>
</feature>
<sequence>MAEGEGSTEPAISDTTPMRNGGIQDGPPASASVQDEDGEEDREEDDEEEEPRLKYATVSKRLSSVYRNGDAVSAFLVGGDKMIVGTHNGNIHTLSLPSFQSLRVYRAHSASVSAVSISPFPPPLPLPRTDNVNKLASEIRPHSTRTFSGASGKQQSPKPFAIAATPSNSIYIGTASIDGNICISSLVDAKDVQLRNFGRPVQAVALSPEYKYDRNYLSGGQAGSLILTTGGQAGKSANASLGGAAAAAQGWLGAVGLGSHSGTDKVLHSGEGVISIIKWSLSGKYVLWVNEHGMKLMRSNLHLNSAEAGSEWKRLSHIDRPSRQGWDDMAGVWKARAEWINRGNLETDDEPRTGTLQSNGKPLTSSKPDFEEVVVGWGDTVWLIRVHAGSIGTGTEAGERKIGRAEVTNILRVDCTIAGISLYTQNLLVVLAHTESAEDQPAKASSLSSTKKGRHQRHNALEPELRLIDINTKEEVSADTLTVSRYESLSASDYHLGVLPPMRLSLTINQRGAFGVISSGLETIGQGVWDVSMYPGRLFTSGGSMLSGRNSDEKGSSTKVSDVASGQVASPGHQPNQVNEVATSSGMKIFIISPYDCIVALKRDLADRLRWLHDMGRYQEAWELLDLHPEAVDSNTEPSEVSSPTTPSRSGSFMAGPGHRTNSLADFFTDTNSVSSPSKNDNINSAAEKEKRKMGELWLQKLIANKNWAAAAEVASKVLNTSSRWEHWIWFFVRNDKFDEISPNVPTFEITPPLPSLLYERILGHYVYSDRARFKELLDLWPPTLFDASSITTVVEDQLRDAFATPKESRDWRILQECLAKLYLASGRPSDALRCYIRLQDADTALTLIKEHHLLSDVSDDIPGLILLRVSHSQLQHASVSELQDLTSEPIALLVDEAHHGTVQPDQVVHQLDKPSLQLFLYLYLRALWLGQGATTSTDHQSTPKVGHSALSTNLIADEGKLLIEQFADTAVTLFANYDRILLMDFLQTSTAYTFDAAVRVCESKHYISELVYLLAKTGQMKKALFLIIDELKDVVQAISFAKQQDDPDLWDDLLDYSMSRPRFIEGLLTEVGTAVDPIKLVKRIPSGLEVEGLRDGLKKMVREYDLQDSISVGVARVLQGEVAVGMEKLRKGRRRGIKFDVEAGGRKTRSRDLAVKGEDDVAVRSGDGVSSKPGHCAGCDAVFGEYESSPLIGFACGHVYHAPHLLHPPPRHHRLSKSTSSPKSARRPSSPPTPPLDTNEDFDMDLLSAPFTRSIGAKVTNARLLKMQIDEVGGCWVCKDKKEGHG</sequence>
<evidence type="ECO:0000256" key="3">
    <source>
        <dbReference type="PROSITE-ProRule" id="PRU01006"/>
    </source>
</evidence>
<organism evidence="6 7">
    <name type="scientific">Endocarpon pusillum (strain Z07020 / HMAS-L-300199)</name>
    <name type="common">Lichen-forming fungus</name>
    <dbReference type="NCBI Taxonomy" id="1263415"/>
    <lineage>
        <taxon>Eukaryota</taxon>
        <taxon>Fungi</taxon>
        <taxon>Dikarya</taxon>
        <taxon>Ascomycota</taxon>
        <taxon>Pezizomycotina</taxon>
        <taxon>Eurotiomycetes</taxon>
        <taxon>Chaetothyriomycetidae</taxon>
        <taxon>Verrucariales</taxon>
        <taxon>Verrucariaceae</taxon>
        <taxon>Endocarpon</taxon>
    </lineage>
</organism>
<dbReference type="Pfam" id="PF23556">
    <property type="entry name" value="TPR_Vps41"/>
    <property type="match status" value="1"/>
</dbReference>
<dbReference type="Gene3D" id="2.130.10.10">
    <property type="entry name" value="YVTN repeat-like/Quinoprotein amine dehydrogenase"/>
    <property type="match status" value="1"/>
</dbReference>
<keyword evidence="2" id="KW-0653">Protein transport</keyword>
<feature type="compositionally biased region" description="Polar residues" evidence="4">
    <location>
        <begin position="354"/>
        <end position="365"/>
    </location>
</feature>
<dbReference type="Gene3D" id="1.25.40.10">
    <property type="entry name" value="Tetratricopeptide repeat domain"/>
    <property type="match status" value="1"/>
</dbReference>
<dbReference type="InterPro" id="IPR045111">
    <property type="entry name" value="Vps41/Vps8"/>
</dbReference>
<dbReference type="GO" id="GO:0005770">
    <property type="term" value="C:late endosome"/>
    <property type="evidence" value="ECO:0007669"/>
    <property type="project" value="TreeGrafter"/>
</dbReference>
<dbReference type="GO" id="GO:0030897">
    <property type="term" value="C:HOPS complex"/>
    <property type="evidence" value="ECO:0007669"/>
    <property type="project" value="TreeGrafter"/>
</dbReference>
<dbReference type="SMART" id="SM00299">
    <property type="entry name" value="CLH"/>
    <property type="match status" value="1"/>
</dbReference>
<evidence type="ECO:0000313" key="6">
    <source>
        <dbReference type="EMBL" id="ERF75841.1"/>
    </source>
</evidence>
<name>U1GUW6_ENDPU</name>
<dbReference type="PROSITE" id="PS50236">
    <property type="entry name" value="CHCR"/>
    <property type="match status" value="1"/>
</dbReference>
<dbReference type="InterPro" id="IPR000547">
    <property type="entry name" value="Clathrin_H-chain/VPS_repeat"/>
</dbReference>
<feature type="compositionally biased region" description="Low complexity" evidence="4">
    <location>
        <begin position="634"/>
        <end position="650"/>
    </location>
</feature>
<feature type="region of interest" description="Disordered" evidence="4">
    <location>
        <begin position="439"/>
        <end position="458"/>
    </location>
</feature>
<evidence type="ECO:0000256" key="2">
    <source>
        <dbReference type="ARBA" id="ARBA00022927"/>
    </source>
</evidence>
<dbReference type="PANTHER" id="PTHR12616">
    <property type="entry name" value="VACUOLAR PROTEIN SORTING VPS41"/>
    <property type="match status" value="1"/>
</dbReference>
<dbReference type="GO" id="GO:0016236">
    <property type="term" value="P:macroautophagy"/>
    <property type="evidence" value="ECO:0007669"/>
    <property type="project" value="TreeGrafter"/>
</dbReference>
<dbReference type="PANTHER" id="PTHR12616:SF1">
    <property type="entry name" value="VACUOLAR PROTEIN SORTING-ASSOCIATED PROTEIN 41 HOMOLOG"/>
    <property type="match status" value="1"/>
</dbReference>
<reference evidence="7" key="1">
    <citation type="journal article" date="2014" name="BMC Genomics">
        <title>Genome characteristics reveal the impact of lichenization on lichen-forming fungus Endocarpon pusillum Hedwig (Verrucariales, Ascomycota).</title>
        <authorList>
            <person name="Wang Y.-Y."/>
            <person name="Liu B."/>
            <person name="Zhang X.-Y."/>
            <person name="Zhou Q.-M."/>
            <person name="Zhang T."/>
            <person name="Li H."/>
            <person name="Yu Y.-F."/>
            <person name="Zhang X.-L."/>
            <person name="Hao X.-Y."/>
            <person name="Wang M."/>
            <person name="Wang L."/>
            <person name="Wei J.-C."/>
        </authorList>
    </citation>
    <scope>NUCLEOTIDE SEQUENCE [LARGE SCALE GENOMIC DNA]</scope>
    <source>
        <strain evidence="7">Z07020 / HMAS-L-300199</strain>
    </source>
</reference>
<dbReference type="OrthoDB" id="244107at2759"/>
<dbReference type="InterPro" id="IPR036322">
    <property type="entry name" value="WD40_repeat_dom_sf"/>
</dbReference>
<dbReference type="GO" id="GO:0006623">
    <property type="term" value="P:protein targeting to vacuole"/>
    <property type="evidence" value="ECO:0007669"/>
    <property type="project" value="InterPro"/>
</dbReference>
<dbReference type="RefSeq" id="XP_007786690.1">
    <property type="nucleotide sequence ID" value="XM_007788500.1"/>
</dbReference>
<evidence type="ECO:0000259" key="5">
    <source>
        <dbReference type="Pfam" id="PF23411"/>
    </source>
</evidence>
<dbReference type="EMBL" id="KE720795">
    <property type="protein sequence ID" value="ERF75841.1"/>
    <property type="molecule type" value="Genomic_DNA"/>
</dbReference>
<dbReference type="GO" id="GO:0034058">
    <property type="term" value="P:endosomal vesicle fusion"/>
    <property type="evidence" value="ECO:0007669"/>
    <property type="project" value="TreeGrafter"/>
</dbReference>
<dbReference type="OMA" id="CYIRLQD"/>
<accession>U1GUW6</accession>
<gene>
    <name evidence="6" type="ORF">EPUS_01207</name>
</gene>
<feature type="region of interest" description="Disordered" evidence="4">
    <location>
        <begin position="632"/>
        <end position="656"/>
    </location>
</feature>
<dbReference type="HOGENOM" id="CLU_001285_0_0_1"/>
<dbReference type="eggNOG" id="KOG2066">
    <property type="taxonomic scope" value="Eukaryota"/>
</dbReference>
<dbReference type="SUPFAM" id="SSF50978">
    <property type="entry name" value="WD40 repeat-like"/>
    <property type="match status" value="1"/>
</dbReference>
<keyword evidence="1" id="KW-0813">Transport</keyword>
<protein>
    <recommendedName>
        <fullName evidence="5">Vps41 beta-propeller domain-containing protein</fullName>
    </recommendedName>
</protein>
<feature type="repeat" description="CHCR" evidence="3">
    <location>
        <begin position="896"/>
        <end position="1067"/>
    </location>
</feature>
<dbReference type="GeneID" id="19236265"/>
<dbReference type="InterPro" id="IPR015943">
    <property type="entry name" value="WD40/YVTN_repeat-like_dom_sf"/>
</dbReference>
<feature type="compositionally biased region" description="Acidic residues" evidence="4">
    <location>
        <begin position="34"/>
        <end position="50"/>
    </location>
</feature>